<evidence type="ECO:0000313" key="1">
    <source>
        <dbReference type="EMBL" id="QBQ16203.1"/>
    </source>
</evidence>
<dbReference type="AlphaFoldDB" id="A0A3R9PLU2"/>
<organism evidence="1 3">
    <name type="scientific">Acinetobacter haemolyticus</name>
    <dbReference type="NCBI Taxonomy" id="29430"/>
    <lineage>
        <taxon>Bacteria</taxon>
        <taxon>Pseudomonadati</taxon>
        <taxon>Pseudomonadota</taxon>
        <taxon>Gammaproteobacteria</taxon>
        <taxon>Moraxellales</taxon>
        <taxon>Moraxellaceae</taxon>
        <taxon>Acinetobacter</taxon>
    </lineage>
</organism>
<reference evidence="2 4" key="1">
    <citation type="submission" date="2018-08" db="EMBL/GenBank/DDBJ databases">
        <title>Analysis of the genomic diversity of Mexican Acinetobacter haemolyticus clinical isolates.</title>
        <authorList>
            <person name="Castro-Jaimes S."/>
            <person name="Cevallos M.A."/>
        </authorList>
    </citation>
    <scope>NUCLEOTIDE SEQUENCE [LARGE SCALE GENOMIC DNA]</scope>
    <source>
        <strain evidence="2 4">AN43</strain>
    </source>
</reference>
<dbReference type="Proteomes" id="UP000463868">
    <property type="component" value="Chromosome"/>
</dbReference>
<reference evidence="1 3" key="2">
    <citation type="submission" date="2019-03" db="EMBL/GenBank/DDBJ databases">
        <title>Complete genome sequence of two outbreak-associated Acinetobacter haemolyticus strains.</title>
        <authorList>
            <person name="Bai L."/>
            <person name="Zhang S.-C."/>
            <person name="Deng Y."/>
            <person name="Song C.-C."/>
            <person name="Kang G.-B."/>
            <person name="Dong Y."/>
            <person name="Wang Y."/>
            <person name="Gao F."/>
            <person name="Huang H."/>
        </authorList>
    </citation>
    <scope>NUCLEOTIDE SEQUENCE [LARGE SCALE GENOMIC DNA]</scope>
    <source>
        <strain evidence="1 3">TJR01</strain>
    </source>
</reference>
<dbReference type="RefSeq" id="WP_005090486.1">
    <property type="nucleotide sequence ID" value="NZ_CAXNZT010000064.1"/>
</dbReference>
<dbReference type="Proteomes" id="UP000294395">
    <property type="component" value="Chromosome"/>
</dbReference>
<evidence type="ECO:0000313" key="3">
    <source>
        <dbReference type="Proteomes" id="UP000294395"/>
    </source>
</evidence>
<sequence>MIKTTYKLISKLNNKESTYGKYVEKEKIDIVQLKVMYSIYEQYYENTKFSIFVDDFKKKSGAIVIFSSITHEIVGFSTVAVQHFYFEGKDYTVLFSGDTVIQKKYWGTRTLQSAMLKFMMKLRVKYPFNELYWLLISKGYKTYLLLANNYYVYYPNMQDDNQHLAAVVDHYCENFFSEYYDKDIGLLNFGEDYQPLKGEVAPITDEMRTKNPKIEFFEQLNPTWTAGTELPCIGRLGWKDLARFPVKLISKPISKGRCEAIITKQNIQTGVSK</sequence>
<evidence type="ECO:0000313" key="4">
    <source>
        <dbReference type="Proteomes" id="UP000463868"/>
    </source>
</evidence>
<accession>A0A3R9PLU2</accession>
<proteinExistence type="predicted"/>
<name>A0A3R9PLU2_ACIHA</name>
<dbReference type="EMBL" id="CP031976">
    <property type="protein sequence ID" value="QHI13376.1"/>
    <property type="molecule type" value="Genomic_DNA"/>
</dbReference>
<dbReference type="GeneID" id="56329231"/>
<dbReference type="EMBL" id="CP038009">
    <property type="protein sequence ID" value="QBQ16203.1"/>
    <property type="molecule type" value="Genomic_DNA"/>
</dbReference>
<protein>
    <submittedName>
        <fullName evidence="1">Uncharacterized protein</fullName>
    </submittedName>
</protein>
<evidence type="ECO:0000313" key="2">
    <source>
        <dbReference type="EMBL" id="QHI13376.1"/>
    </source>
</evidence>
<gene>
    <name evidence="2" type="ORF">AhaeAN43_08300</name>
    <name evidence="1" type="ORF">AHTJR_07905</name>
</gene>